<gene>
    <name evidence="1" type="ORF">PHYSODRAFT_315347</name>
</gene>
<dbReference type="KEGG" id="psoj:PHYSODRAFT_315347"/>
<reference evidence="1 2" key="1">
    <citation type="journal article" date="2006" name="Science">
        <title>Phytophthora genome sequences uncover evolutionary origins and mechanisms of pathogenesis.</title>
        <authorList>
            <person name="Tyler B.M."/>
            <person name="Tripathy S."/>
            <person name="Zhang X."/>
            <person name="Dehal P."/>
            <person name="Jiang R.H."/>
            <person name="Aerts A."/>
            <person name="Arredondo F.D."/>
            <person name="Baxter L."/>
            <person name="Bensasson D."/>
            <person name="Beynon J.L."/>
            <person name="Chapman J."/>
            <person name="Damasceno C.M."/>
            <person name="Dorrance A.E."/>
            <person name="Dou D."/>
            <person name="Dickerman A.W."/>
            <person name="Dubchak I.L."/>
            <person name="Garbelotto M."/>
            <person name="Gijzen M."/>
            <person name="Gordon S.G."/>
            <person name="Govers F."/>
            <person name="Grunwald N.J."/>
            <person name="Huang W."/>
            <person name="Ivors K.L."/>
            <person name="Jones R.W."/>
            <person name="Kamoun S."/>
            <person name="Krampis K."/>
            <person name="Lamour K.H."/>
            <person name="Lee M.K."/>
            <person name="McDonald W.H."/>
            <person name="Medina M."/>
            <person name="Meijer H.J."/>
            <person name="Nordberg E.K."/>
            <person name="Maclean D.J."/>
            <person name="Ospina-Giraldo M.D."/>
            <person name="Morris P.F."/>
            <person name="Phuntumart V."/>
            <person name="Putnam N.H."/>
            <person name="Rash S."/>
            <person name="Rose J.K."/>
            <person name="Sakihama Y."/>
            <person name="Salamov A.A."/>
            <person name="Savidor A."/>
            <person name="Scheuring C.F."/>
            <person name="Smith B.M."/>
            <person name="Sobral B.W."/>
            <person name="Terry A."/>
            <person name="Torto-Alalibo T.A."/>
            <person name="Win J."/>
            <person name="Xu Z."/>
            <person name="Zhang H."/>
            <person name="Grigoriev I.V."/>
            <person name="Rokhsar D.S."/>
            <person name="Boore J.L."/>
        </authorList>
    </citation>
    <scope>NUCLEOTIDE SEQUENCE [LARGE SCALE GENOMIC DNA]</scope>
    <source>
        <strain evidence="1 2">P6497</strain>
    </source>
</reference>
<accession>G4ZIW6</accession>
<dbReference type="GeneID" id="20643849"/>
<dbReference type="Proteomes" id="UP000002640">
    <property type="component" value="Unassembled WGS sequence"/>
</dbReference>
<dbReference type="SMR" id="G4ZIW6"/>
<dbReference type="EMBL" id="JH159154">
    <property type="protein sequence ID" value="EGZ18771.1"/>
    <property type="molecule type" value="Genomic_DNA"/>
</dbReference>
<dbReference type="RefSeq" id="XP_009527829.1">
    <property type="nucleotide sequence ID" value="XM_009529534.1"/>
</dbReference>
<organism evidence="1 2">
    <name type="scientific">Phytophthora sojae (strain P6497)</name>
    <name type="common">Soybean stem and root rot agent</name>
    <name type="synonym">Phytophthora megasperma f. sp. glycines</name>
    <dbReference type="NCBI Taxonomy" id="1094619"/>
    <lineage>
        <taxon>Eukaryota</taxon>
        <taxon>Sar</taxon>
        <taxon>Stramenopiles</taxon>
        <taxon>Oomycota</taxon>
        <taxon>Peronosporomycetes</taxon>
        <taxon>Peronosporales</taxon>
        <taxon>Peronosporaceae</taxon>
        <taxon>Phytophthora</taxon>
    </lineage>
</organism>
<protein>
    <submittedName>
        <fullName evidence="1">Uncharacterized protein</fullName>
    </submittedName>
</protein>
<keyword evidence="2" id="KW-1185">Reference proteome</keyword>
<dbReference type="AlphaFoldDB" id="G4ZIW6"/>
<evidence type="ECO:0000313" key="1">
    <source>
        <dbReference type="EMBL" id="EGZ18771.1"/>
    </source>
</evidence>
<name>G4ZIW6_PHYSP</name>
<dbReference type="InParanoid" id="G4ZIW6"/>
<sequence length="360" mass="41717">MREKRRREQQRQRMVNWRRLKKEKMADMLYERRVLEKELQLQVMEARVRLDRMQVGSLATAYRQSLVECAALTSENIALREAIEHQTSIKTQLERETDAFLGQLRPVDPPPSLSNDETGWCVQFPNNEPSLYFTPFTRAEFEAIVSRNDIAVSHPCTATIGKILGWTVHYSPLTQTTPGESFMARARFTRRLRCPLDEAERILPRLDKKLWPVLVEPRSWGLTQTGETFCQVLQDFSQNAHLMVCNLPGEVNLRYLVLAWHTRQRRSDGKRDDKYILTIGDSQANARNRDVEGPQKDVQWVLEGGICTTITEVDESTIDVVCEQWAGCLSEQHGRELYIDWIRFPVCLEQNVSPARLLCL</sequence>
<proteinExistence type="predicted"/>
<dbReference type="OMA" id="VERAXLM"/>
<evidence type="ECO:0000313" key="2">
    <source>
        <dbReference type="Proteomes" id="UP000002640"/>
    </source>
</evidence>